<name>X0TTD4_9ZZZZ</name>
<reference evidence="12" key="1">
    <citation type="journal article" date="2014" name="Front. Microbiol.">
        <title>High frequency of phylogenetically diverse reductive dehalogenase-homologous genes in deep subseafloor sedimentary metagenomes.</title>
        <authorList>
            <person name="Kawai M."/>
            <person name="Futagami T."/>
            <person name="Toyoda A."/>
            <person name="Takaki Y."/>
            <person name="Nishi S."/>
            <person name="Hori S."/>
            <person name="Arai W."/>
            <person name="Tsubouchi T."/>
            <person name="Morono Y."/>
            <person name="Uchiyama I."/>
            <person name="Ito T."/>
            <person name="Fujiyama A."/>
            <person name="Inagaki F."/>
            <person name="Takami H."/>
        </authorList>
    </citation>
    <scope>NUCLEOTIDE SEQUENCE</scope>
    <source>
        <strain evidence="12">Expedition CK06-06</strain>
    </source>
</reference>
<dbReference type="GO" id="GO:0046872">
    <property type="term" value="F:metal ion binding"/>
    <property type="evidence" value="ECO:0007669"/>
    <property type="project" value="UniProtKB-KW"/>
</dbReference>
<comment type="caution">
    <text evidence="12">The sequence shown here is derived from an EMBL/GenBank/DDBJ whole genome shotgun (WGS) entry which is preliminary data.</text>
</comment>
<dbReference type="Pfam" id="PF12627">
    <property type="entry name" value="PolyA_pol_RNAbd"/>
    <property type="match status" value="1"/>
</dbReference>
<evidence type="ECO:0000256" key="1">
    <source>
        <dbReference type="ARBA" id="ARBA00001946"/>
    </source>
</evidence>
<evidence type="ECO:0000259" key="11">
    <source>
        <dbReference type="Pfam" id="PF12627"/>
    </source>
</evidence>
<dbReference type="PANTHER" id="PTHR47788:SF1">
    <property type="entry name" value="A-ADDING TRNA NUCLEOTIDYLTRANSFERASE"/>
    <property type="match status" value="1"/>
</dbReference>
<feature type="domain" description="tRNA nucleotidyltransferase/poly(A) polymerase RNA and SrmB- binding" evidence="11">
    <location>
        <begin position="161"/>
        <end position="222"/>
    </location>
</feature>
<keyword evidence="4" id="KW-0819">tRNA processing</keyword>
<evidence type="ECO:0000256" key="4">
    <source>
        <dbReference type="ARBA" id="ARBA00022694"/>
    </source>
</evidence>
<dbReference type="SUPFAM" id="SSF81891">
    <property type="entry name" value="Poly A polymerase C-terminal region-like"/>
    <property type="match status" value="1"/>
</dbReference>
<dbReference type="PANTHER" id="PTHR47788">
    <property type="entry name" value="POLYA POLYMERASE"/>
    <property type="match status" value="1"/>
</dbReference>
<keyword evidence="5" id="KW-0548">Nucleotidyltransferase</keyword>
<feature type="non-terminal residue" evidence="12">
    <location>
        <position position="1"/>
    </location>
</feature>
<keyword evidence="8" id="KW-0460">Magnesium</keyword>
<dbReference type="GO" id="GO:0000049">
    <property type="term" value="F:tRNA binding"/>
    <property type="evidence" value="ECO:0007669"/>
    <property type="project" value="UniProtKB-KW"/>
</dbReference>
<protein>
    <recommendedName>
        <fullName evidence="13">Poly A polymerase head domain-containing protein</fullName>
    </recommendedName>
</protein>
<dbReference type="Pfam" id="PF01743">
    <property type="entry name" value="PolyA_pol"/>
    <property type="match status" value="1"/>
</dbReference>
<dbReference type="InterPro" id="IPR002646">
    <property type="entry name" value="PolA_pol_head_dom"/>
</dbReference>
<dbReference type="InterPro" id="IPR052390">
    <property type="entry name" value="tRNA_nt/polyA_polymerase"/>
</dbReference>
<keyword evidence="6" id="KW-0479">Metal-binding</keyword>
<evidence type="ECO:0000259" key="10">
    <source>
        <dbReference type="Pfam" id="PF01743"/>
    </source>
</evidence>
<gene>
    <name evidence="12" type="ORF">S01H1_01346</name>
</gene>
<dbReference type="SUPFAM" id="SSF81301">
    <property type="entry name" value="Nucleotidyltransferase"/>
    <property type="match status" value="1"/>
</dbReference>
<dbReference type="Gene3D" id="3.30.460.10">
    <property type="entry name" value="Beta Polymerase, domain 2"/>
    <property type="match status" value="1"/>
</dbReference>
<accession>X0TTD4</accession>
<dbReference type="InterPro" id="IPR043519">
    <property type="entry name" value="NT_sf"/>
</dbReference>
<keyword evidence="2" id="KW-0820">tRNA-binding</keyword>
<evidence type="ECO:0000256" key="2">
    <source>
        <dbReference type="ARBA" id="ARBA00022555"/>
    </source>
</evidence>
<evidence type="ECO:0008006" key="13">
    <source>
        <dbReference type="Google" id="ProtNLM"/>
    </source>
</evidence>
<dbReference type="Gene3D" id="1.10.3090.10">
    <property type="entry name" value="cca-adding enzyme, domain 2"/>
    <property type="match status" value="1"/>
</dbReference>
<evidence type="ECO:0000256" key="8">
    <source>
        <dbReference type="ARBA" id="ARBA00022842"/>
    </source>
</evidence>
<evidence type="ECO:0000256" key="7">
    <source>
        <dbReference type="ARBA" id="ARBA00022741"/>
    </source>
</evidence>
<dbReference type="InterPro" id="IPR032828">
    <property type="entry name" value="PolyA_RNA-bd"/>
</dbReference>
<evidence type="ECO:0000256" key="3">
    <source>
        <dbReference type="ARBA" id="ARBA00022679"/>
    </source>
</evidence>
<keyword evidence="3" id="KW-0808">Transferase</keyword>
<dbReference type="AlphaFoldDB" id="X0TTD4"/>
<evidence type="ECO:0000256" key="9">
    <source>
        <dbReference type="ARBA" id="ARBA00022884"/>
    </source>
</evidence>
<proteinExistence type="predicted"/>
<dbReference type="CDD" id="cd05398">
    <property type="entry name" value="NT_ClassII-CCAase"/>
    <property type="match status" value="1"/>
</dbReference>
<dbReference type="GO" id="GO:0008033">
    <property type="term" value="P:tRNA processing"/>
    <property type="evidence" value="ECO:0007669"/>
    <property type="project" value="UniProtKB-KW"/>
</dbReference>
<sequence length="406" mass="47770">IGDKLNFPVFIVGGVVRDLFLGIENYDIDIVVEGDGIKYARELSRSWEGRIKSHEKFRTAVVILTDGFKIDVATARREFYEYPAALPEVELSSIKKDLYRRDFTINAMAIQLNQKHFGKLIDFFGGQKDLRIGIIRVLYNLSFVEDPARIIRAIRFEQRYNFKIDRATEDFLKKAIDDKLLSRLGKKRITEELIIILKEENPLKSLKRMEELGALKYILPEVELDEDTVERFNKVKDNYYFWKRNMSDEKIELWVIYFCCLIRNLKKSQIQRIYKKLIIKQKSLDKINNCYSNLDQIIKMISQKNKISPSVIYLKLKCLPNETLFLAIAESNTNIAKERIKNYFNKYKKESLYISGKELKELQVIPGPIYSQILNKLLCAQLDGEVKNKSDEIRFVKNILYERNKK</sequence>
<feature type="domain" description="Poly A polymerase head" evidence="10">
    <location>
        <begin position="9"/>
        <end position="136"/>
    </location>
</feature>
<dbReference type="EMBL" id="BARS01000572">
    <property type="protein sequence ID" value="GAF79400.1"/>
    <property type="molecule type" value="Genomic_DNA"/>
</dbReference>
<dbReference type="GO" id="GO:0016779">
    <property type="term" value="F:nucleotidyltransferase activity"/>
    <property type="evidence" value="ECO:0007669"/>
    <property type="project" value="UniProtKB-KW"/>
</dbReference>
<keyword evidence="7" id="KW-0547">Nucleotide-binding</keyword>
<keyword evidence="9" id="KW-0694">RNA-binding</keyword>
<comment type="cofactor">
    <cofactor evidence="1">
        <name>Mg(2+)</name>
        <dbReference type="ChEBI" id="CHEBI:18420"/>
    </cofactor>
</comment>
<organism evidence="12">
    <name type="scientific">marine sediment metagenome</name>
    <dbReference type="NCBI Taxonomy" id="412755"/>
    <lineage>
        <taxon>unclassified sequences</taxon>
        <taxon>metagenomes</taxon>
        <taxon>ecological metagenomes</taxon>
    </lineage>
</organism>
<evidence type="ECO:0000256" key="5">
    <source>
        <dbReference type="ARBA" id="ARBA00022695"/>
    </source>
</evidence>
<dbReference type="GO" id="GO:0000166">
    <property type="term" value="F:nucleotide binding"/>
    <property type="evidence" value="ECO:0007669"/>
    <property type="project" value="UniProtKB-KW"/>
</dbReference>
<evidence type="ECO:0000256" key="6">
    <source>
        <dbReference type="ARBA" id="ARBA00022723"/>
    </source>
</evidence>
<evidence type="ECO:0000313" key="12">
    <source>
        <dbReference type="EMBL" id="GAF79400.1"/>
    </source>
</evidence>